<keyword evidence="4 12" id="KW-0963">Cytoplasm</keyword>
<sequence length="355" mass="41633">MKIVELRLCNFRNFKEQQFFFGDINVIFGKNAQGKTNILEAIYYLCNFRPVKTTKEIEIINFDSDFSYIKGIFEDNGDLIDREIYLTRDGTKKIKEMGFEIKKVKDISNRIRTIFFSPDNLSLVKGSPSVRRRFFDSLISEIKPAYYNYLKDYFRVLMQKNKLIKNKDAKFFYNRELIEVFNDKIIDFSSVIVKMRLAFLKKFIPFVNEFYADFSGNDTLIDLKYNSPIAEVGEFSIDEIKLKMKEEIKRGYQGPHTDDYIFLSGGREVKRYGSQGEIRTLVLSMIFSRGKIIYEYAGKMPIILLDDVLYELDYNRRQNLLKNDYGQLFITATDIKNLPGEILKRASLIGLPKEG</sequence>
<dbReference type="InterPro" id="IPR003395">
    <property type="entry name" value="RecF/RecN/SMC_N"/>
</dbReference>
<gene>
    <name evidence="12 15" type="primary">recF</name>
    <name evidence="15" type="ORF">ATZ99_05360</name>
</gene>
<evidence type="ECO:0000256" key="2">
    <source>
        <dbReference type="ARBA" id="ARBA00008016"/>
    </source>
</evidence>
<evidence type="ECO:0000256" key="10">
    <source>
        <dbReference type="ARBA" id="ARBA00023204"/>
    </source>
</evidence>
<comment type="caution">
    <text evidence="15">The sequence shown here is derived from an EMBL/GenBank/DDBJ whole genome shotgun (WGS) entry which is preliminary data.</text>
</comment>
<dbReference type="InterPro" id="IPR001238">
    <property type="entry name" value="DNA-binding_RecF"/>
</dbReference>
<accession>A0A161PYK1</accession>
<dbReference type="InterPro" id="IPR027417">
    <property type="entry name" value="P-loop_NTPase"/>
</dbReference>
<evidence type="ECO:0000256" key="13">
    <source>
        <dbReference type="RuleBase" id="RU000578"/>
    </source>
</evidence>
<dbReference type="Pfam" id="PF02463">
    <property type="entry name" value="SMC_N"/>
    <property type="match status" value="1"/>
</dbReference>
<comment type="function">
    <text evidence="12 13">The RecF protein is involved in DNA metabolism; it is required for DNA replication and normal SOS inducibility. RecF binds preferentially to single-stranded, linear DNA. It also seems to bind ATP.</text>
</comment>
<evidence type="ECO:0000256" key="3">
    <source>
        <dbReference type="ARBA" id="ARBA00020170"/>
    </source>
</evidence>
<dbReference type="Gene3D" id="3.40.50.300">
    <property type="entry name" value="P-loop containing nucleotide triphosphate hydrolases"/>
    <property type="match status" value="1"/>
</dbReference>
<organism evidence="15 16">
    <name type="scientific">Thermovenabulum gondwanense</name>
    <dbReference type="NCBI Taxonomy" id="520767"/>
    <lineage>
        <taxon>Bacteria</taxon>
        <taxon>Bacillati</taxon>
        <taxon>Bacillota</taxon>
        <taxon>Clostridia</taxon>
        <taxon>Thermosediminibacterales</taxon>
        <taxon>Thermosediminibacteraceae</taxon>
        <taxon>Thermovenabulum</taxon>
    </lineage>
</organism>
<dbReference type="PATRIC" id="fig|520767.4.peg.550"/>
<evidence type="ECO:0000313" key="16">
    <source>
        <dbReference type="Proteomes" id="UP000075737"/>
    </source>
</evidence>
<dbReference type="GO" id="GO:0006302">
    <property type="term" value="P:double-strand break repair"/>
    <property type="evidence" value="ECO:0007669"/>
    <property type="project" value="TreeGrafter"/>
</dbReference>
<evidence type="ECO:0000256" key="8">
    <source>
        <dbReference type="ARBA" id="ARBA00022840"/>
    </source>
</evidence>
<evidence type="ECO:0000313" key="15">
    <source>
        <dbReference type="EMBL" id="KYO67250.1"/>
    </source>
</evidence>
<comment type="similarity">
    <text evidence="2 12 13">Belongs to the RecF family.</text>
</comment>
<evidence type="ECO:0000259" key="14">
    <source>
        <dbReference type="Pfam" id="PF02463"/>
    </source>
</evidence>
<keyword evidence="16" id="KW-1185">Reference proteome</keyword>
<evidence type="ECO:0000256" key="1">
    <source>
        <dbReference type="ARBA" id="ARBA00004496"/>
    </source>
</evidence>
<dbReference type="EMBL" id="LOHZ01000022">
    <property type="protein sequence ID" value="KYO67250.1"/>
    <property type="molecule type" value="Genomic_DNA"/>
</dbReference>
<dbReference type="GO" id="GO:0006260">
    <property type="term" value="P:DNA replication"/>
    <property type="evidence" value="ECO:0007669"/>
    <property type="project" value="UniProtKB-UniRule"/>
</dbReference>
<evidence type="ECO:0000256" key="5">
    <source>
        <dbReference type="ARBA" id="ARBA00022705"/>
    </source>
</evidence>
<dbReference type="PANTHER" id="PTHR32182">
    <property type="entry name" value="DNA REPLICATION AND REPAIR PROTEIN RECF"/>
    <property type="match status" value="1"/>
</dbReference>
<evidence type="ECO:0000256" key="7">
    <source>
        <dbReference type="ARBA" id="ARBA00022763"/>
    </source>
</evidence>
<name>A0A161PYK1_9FIRM</name>
<reference evidence="15 16" key="1">
    <citation type="submission" date="2015-12" db="EMBL/GenBank/DDBJ databases">
        <title>Draft genome of Thermovenabulum gondwanense isolated from a red thermophilic microbial mat colonisisng an outflow channel of a bore well.</title>
        <authorList>
            <person name="Patel B.K."/>
        </authorList>
    </citation>
    <scope>NUCLEOTIDE SEQUENCE [LARGE SCALE GENOMIC DNA]</scope>
    <source>
        <strain evidence="15 16">R270</strain>
    </source>
</reference>
<keyword evidence="8 12" id="KW-0067">ATP-binding</keyword>
<evidence type="ECO:0000256" key="9">
    <source>
        <dbReference type="ARBA" id="ARBA00023125"/>
    </source>
</evidence>
<dbReference type="SUPFAM" id="SSF52540">
    <property type="entry name" value="P-loop containing nucleoside triphosphate hydrolases"/>
    <property type="match status" value="1"/>
</dbReference>
<feature type="binding site" evidence="12">
    <location>
        <begin position="29"/>
        <end position="36"/>
    </location>
    <ligand>
        <name>ATP</name>
        <dbReference type="ChEBI" id="CHEBI:30616"/>
    </ligand>
</feature>
<keyword evidence="11 12" id="KW-0742">SOS response</keyword>
<dbReference type="AlphaFoldDB" id="A0A161PYK1"/>
<proteinExistence type="inferred from homology"/>
<dbReference type="PANTHER" id="PTHR32182:SF0">
    <property type="entry name" value="DNA REPLICATION AND REPAIR PROTEIN RECF"/>
    <property type="match status" value="1"/>
</dbReference>
<dbReference type="GO" id="GO:0005524">
    <property type="term" value="F:ATP binding"/>
    <property type="evidence" value="ECO:0007669"/>
    <property type="project" value="UniProtKB-UniRule"/>
</dbReference>
<dbReference type="PROSITE" id="PS00618">
    <property type="entry name" value="RECF_2"/>
    <property type="match status" value="1"/>
</dbReference>
<protein>
    <recommendedName>
        <fullName evidence="3 12">DNA replication and repair protein RecF</fullName>
    </recommendedName>
</protein>
<evidence type="ECO:0000256" key="4">
    <source>
        <dbReference type="ARBA" id="ARBA00022490"/>
    </source>
</evidence>
<dbReference type="GO" id="GO:0009432">
    <property type="term" value="P:SOS response"/>
    <property type="evidence" value="ECO:0007669"/>
    <property type="project" value="UniProtKB-UniRule"/>
</dbReference>
<keyword evidence="6 12" id="KW-0547">Nucleotide-binding</keyword>
<dbReference type="GO" id="GO:0005737">
    <property type="term" value="C:cytoplasm"/>
    <property type="evidence" value="ECO:0007669"/>
    <property type="project" value="UniProtKB-SubCell"/>
</dbReference>
<dbReference type="InterPro" id="IPR018078">
    <property type="entry name" value="DNA-binding_RecF_CS"/>
</dbReference>
<dbReference type="InterPro" id="IPR042174">
    <property type="entry name" value="RecF_2"/>
</dbReference>
<evidence type="ECO:0000256" key="11">
    <source>
        <dbReference type="ARBA" id="ARBA00023236"/>
    </source>
</evidence>
<dbReference type="PROSITE" id="PS00617">
    <property type="entry name" value="RECF_1"/>
    <property type="match status" value="1"/>
</dbReference>
<dbReference type="HAMAP" id="MF_00365">
    <property type="entry name" value="RecF"/>
    <property type="match status" value="1"/>
</dbReference>
<dbReference type="Proteomes" id="UP000075737">
    <property type="component" value="Unassembled WGS sequence"/>
</dbReference>
<keyword evidence="5 12" id="KW-0235">DNA replication</keyword>
<dbReference type="NCBIfam" id="TIGR00611">
    <property type="entry name" value="recf"/>
    <property type="match status" value="1"/>
</dbReference>
<comment type="subcellular location">
    <subcellularLocation>
        <location evidence="1 12 13">Cytoplasm</location>
    </subcellularLocation>
</comment>
<dbReference type="Gene3D" id="1.20.1050.90">
    <property type="entry name" value="RecF/RecN/SMC, N-terminal domain"/>
    <property type="match status" value="1"/>
</dbReference>
<dbReference type="STRING" id="520767.ATZ99_05360"/>
<keyword evidence="10 12" id="KW-0234">DNA repair</keyword>
<evidence type="ECO:0000256" key="12">
    <source>
        <dbReference type="HAMAP-Rule" id="MF_00365"/>
    </source>
</evidence>
<dbReference type="GO" id="GO:0003697">
    <property type="term" value="F:single-stranded DNA binding"/>
    <property type="evidence" value="ECO:0007669"/>
    <property type="project" value="UniProtKB-UniRule"/>
</dbReference>
<keyword evidence="9 12" id="KW-0238">DNA-binding</keyword>
<keyword evidence="7 12" id="KW-0227">DNA damage</keyword>
<dbReference type="GO" id="GO:0000731">
    <property type="term" value="P:DNA synthesis involved in DNA repair"/>
    <property type="evidence" value="ECO:0007669"/>
    <property type="project" value="TreeGrafter"/>
</dbReference>
<feature type="domain" description="RecF/RecN/SMC N-terminal" evidence="14">
    <location>
        <begin position="3"/>
        <end position="322"/>
    </location>
</feature>
<dbReference type="RefSeq" id="WP_068747710.1">
    <property type="nucleotide sequence ID" value="NZ_LOHZ01000022.1"/>
</dbReference>
<evidence type="ECO:0000256" key="6">
    <source>
        <dbReference type="ARBA" id="ARBA00022741"/>
    </source>
</evidence>